<protein>
    <submittedName>
        <fullName evidence="1">Uncharacterized protein</fullName>
    </submittedName>
</protein>
<proteinExistence type="predicted"/>
<comment type="caution">
    <text evidence="1">The sequence shown here is derived from an EMBL/GenBank/DDBJ whole genome shotgun (WGS) entry which is preliminary data.</text>
</comment>
<dbReference type="AlphaFoldDB" id="A0A4Y2DPQ1"/>
<name>A0A4Y2DPQ1_ARAVE</name>
<evidence type="ECO:0000313" key="2">
    <source>
        <dbReference type="Proteomes" id="UP000499080"/>
    </source>
</evidence>
<dbReference type="EMBL" id="BGPR01090042">
    <property type="protein sequence ID" value="GBM17748.1"/>
    <property type="molecule type" value="Genomic_DNA"/>
</dbReference>
<reference evidence="1 2" key="1">
    <citation type="journal article" date="2019" name="Sci. Rep.">
        <title>Orb-weaving spider Araneus ventricosus genome elucidates the spidroin gene catalogue.</title>
        <authorList>
            <person name="Kono N."/>
            <person name="Nakamura H."/>
            <person name="Ohtoshi R."/>
            <person name="Moran D.A.P."/>
            <person name="Shinohara A."/>
            <person name="Yoshida Y."/>
            <person name="Fujiwara M."/>
            <person name="Mori M."/>
            <person name="Tomita M."/>
            <person name="Arakawa K."/>
        </authorList>
    </citation>
    <scope>NUCLEOTIDE SEQUENCE [LARGE SCALE GENOMIC DNA]</scope>
</reference>
<keyword evidence="2" id="KW-1185">Reference proteome</keyword>
<accession>A0A4Y2DPQ1</accession>
<evidence type="ECO:0000313" key="1">
    <source>
        <dbReference type="EMBL" id="GBM17748.1"/>
    </source>
</evidence>
<dbReference type="OrthoDB" id="6455195at2759"/>
<organism evidence="1 2">
    <name type="scientific">Araneus ventricosus</name>
    <name type="common">Orbweaver spider</name>
    <name type="synonym">Epeira ventricosa</name>
    <dbReference type="NCBI Taxonomy" id="182803"/>
    <lineage>
        <taxon>Eukaryota</taxon>
        <taxon>Metazoa</taxon>
        <taxon>Ecdysozoa</taxon>
        <taxon>Arthropoda</taxon>
        <taxon>Chelicerata</taxon>
        <taxon>Arachnida</taxon>
        <taxon>Araneae</taxon>
        <taxon>Araneomorphae</taxon>
        <taxon>Entelegynae</taxon>
        <taxon>Araneoidea</taxon>
        <taxon>Araneidae</taxon>
        <taxon>Araneus</taxon>
    </lineage>
</organism>
<gene>
    <name evidence="1" type="ORF">AVEN_162425_1</name>
</gene>
<dbReference type="Proteomes" id="UP000499080">
    <property type="component" value="Unassembled WGS sequence"/>
</dbReference>
<sequence>MDRWLENGSLKKTDVVSSNAEIAESKDTAIQKPQCNQLPVPYSYSLIFPLYHLPILDKWYQRKDVNMILVTCRLDLLVLVTRRLQMRFVCFATKYWQTAP</sequence>